<feature type="region of interest" description="Disordered" evidence="2">
    <location>
        <begin position="105"/>
        <end position="132"/>
    </location>
</feature>
<name>A0AAD9A4Z4_9PEZI</name>
<evidence type="ECO:0000313" key="4">
    <source>
        <dbReference type="EMBL" id="KAK1839164.1"/>
    </source>
</evidence>
<dbReference type="EMBL" id="JAQOWY010000711">
    <property type="protein sequence ID" value="KAK1839164.1"/>
    <property type="molecule type" value="Genomic_DNA"/>
</dbReference>
<evidence type="ECO:0000256" key="1">
    <source>
        <dbReference type="ARBA" id="ARBA00022737"/>
    </source>
</evidence>
<accession>A0AAD9A4Z4</accession>
<evidence type="ECO:0000256" key="2">
    <source>
        <dbReference type="SAM" id="MobiDB-lite"/>
    </source>
</evidence>
<gene>
    <name evidence="4" type="ORF">CCHR01_18215</name>
</gene>
<keyword evidence="5" id="KW-1185">Reference proteome</keyword>
<keyword evidence="1" id="KW-0677">Repeat</keyword>
<feature type="region of interest" description="Disordered" evidence="2">
    <location>
        <begin position="614"/>
        <end position="640"/>
    </location>
</feature>
<dbReference type="Proteomes" id="UP001243330">
    <property type="component" value="Unassembled WGS sequence"/>
</dbReference>
<dbReference type="Gene3D" id="3.40.50.300">
    <property type="entry name" value="P-loop containing nucleotide triphosphate hydrolases"/>
    <property type="match status" value="1"/>
</dbReference>
<protein>
    <submittedName>
        <fullName evidence="4">Ankyrin repeat protein</fullName>
    </submittedName>
</protein>
<dbReference type="PANTHER" id="PTHR10039:SF15">
    <property type="entry name" value="NACHT DOMAIN-CONTAINING PROTEIN"/>
    <property type="match status" value="1"/>
</dbReference>
<proteinExistence type="predicted"/>
<dbReference type="InterPro" id="IPR056884">
    <property type="entry name" value="NPHP3-like_N"/>
</dbReference>
<dbReference type="SUPFAM" id="SSF52540">
    <property type="entry name" value="P-loop containing nucleoside triphosphate hydrolases"/>
    <property type="match status" value="1"/>
</dbReference>
<evidence type="ECO:0000259" key="3">
    <source>
        <dbReference type="Pfam" id="PF24883"/>
    </source>
</evidence>
<feature type="region of interest" description="Disordered" evidence="2">
    <location>
        <begin position="253"/>
        <end position="298"/>
    </location>
</feature>
<organism evidence="4 5">
    <name type="scientific">Colletotrichum chrysophilum</name>
    <dbReference type="NCBI Taxonomy" id="1836956"/>
    <lineage>
        <taxon>Eukaryota</taxon>
        <taxon>Fungi</taxon>
        <taxon>Dikarya</taxon>
        <taxon>Ascomycota</taxon>
        <taxon>Pezizomycotina</taxon>
        <taxon>Sordariomycetes</taxon>
        <taxon>Hypocreomycetidae</taxon>
        <taxon>Glomerellales</taxon>
        <taxon>Glomerellaceae</taxon>
        <taxon>Colletotrichum</taxon>
        <taxon>Colletotrichum gloeosporioides species complex</taxon>
    </lineage>
</organism>
<reference evidence="4" key="1">
    <citation type="submission" date="2023-01" db="EMBL/GenBank/DDBJ databases">
        <title>Colletotrichum chrysophilum M932 genome sequence.</title>
        <authorList>
            <person name="Baroncelli R."/>
        </authorList>
    </citation>
    <scope>NUCLEOTIDE SEQUENCE</scope>
    <source>
        <strain evidence="4">M932</strain>
    </source>
</reference>
<feature type="compositionally biased region" description="Low complexity" evidence="2">
    <location>
        <begin position="118"/>
        <end position="132"/>
    </location>
</feature>
<dbReference type="AlphaFoldDB" id="A0AAD9A4Z4"/>
<dbReference type="PANTHER" id="PTHR10039">
    <property type="entry name" value="AMELOGENIN"/>
    <property type="match status" value="1"/>
</dbReference>
<dbReference type="InterPro" id="IPR027417">
    <property type="entry name" value="P-loop_NTPase"/>
</dbReference>
<dbReference type="Pfam" id="PF24883">
    <property type="entry name" value="NPHP3_N"/>
    <property type="match status" value="1"/>
</dbReference>
<feature type="domain" description="Nephrocystin 3-like N-terminal" evidence="3">
    <location>
        <begin position="668"/>
        <end position="836"/>
    </location>
</feature>
<comment type="caution">
    <text evidence="4">The sequence shown here is derived from an EMBL/GenBank/DDBJ whole genome shotgun (WGS) entry which is preliminary data.</text>
</comment>
<sequence length="907" mass="103223">MDLEAEVKDIKSIQWLAKTCANILEALLLKENAQAEEITSREGHWASRQYTEFNLWCVKVGVHGQGLRSIDIRLKDVPETCAIIRDLLSSLQIDLKKVQQPANDVQHADKSEIEINDSDSASDSSSLSFDSLSSLSGTEFKKSSEDATIEDKQALLLRKHVEDTIDRLHGHALEIDKAGAKHRRERIKLYVKKDGPRFAYEGYKEIAYRKAKVQFTLASDVLFHRMAESFARRRTRFDYLREHQKKRAIELPKERSKVTVAQQPKSAARGDFSRVPTMKGTEAPKTSTPAVEQRPKDQQTIYSATERTKLERSVERRQERAESVVSIALRHPGFPPPPKITGHSFQCPYCRLDFRAAEAEMARWSQNVMQDFEPYFCPVEQCTKPFDLPNHFDGLLHHLQDHVEERFHVNLPSGEHQELSEEEFEKHIAQRGHVSDENLAVMRKSAKRKGAFIFDGCPFCGGYPDALEKRFPSPSAPEAQNELRRHIRQHMQDIALFLPPYREDAFDDDNDLQSSVFSRERGENSSLNNSEFLTICDRDNCDCKDQPKYAHEMARELAIPQSENASEPDALDFWIEIFLESPRFGNLGLTREYCAHDDALHRFLTAKLRSVPELSSEGADTTPAPAQKLPEGFSQRRPREKRSTILESLALDDYEILQRELSRLRCPGTYRWLLDTDDFHTWLSRPSQTFSCHGFPGSGKTILTSAVVDHVVDYFGSDTTVGVAFAYCNQDKTKPGAGDDAYCLLANILKQLAEHIPSISPAMDFLYNTQDISSVPDSISAVGQILERVAEGYSRVFIIVDAIDEIGEVHRGQFEFLSELVKLQEVCGVNIFLTSRDTTKSFLSMRSKEMNVPSGFEDSTQIDCCATAEDMRKLVEHRMPQLPSQIREDTELQEEVENWVIHQVDGM</sequence>
<evidence type="ECO:0000313" key="5">
    <source>
        <dbReference type="Proteomes" id="UP001243330"/>
    </source>
</evidence>